<gene>
    <name evidence="2" type="ORF">GU926_05125</name>
</gene>
<feature type="transmembrane region" description="Helical" evidence="1">
    <location>
        <begin position="33"/>
        <end position="55"/>
    </location>
</feature>
<accession>A0A6P1P145</accession>
<keyword evidence="3" id="KW-1185">Reference proteome</keyword>
<sequence>MENITDSDLQFYALVWVFLSFGVAAYGNSMKVGFFPTLLASIFLSPVVGLIIAAVSGKKEAVKTCPNCGWQGLLHPSMAGFCPACGKNKHGKTKADYQTNVVSS</sequence>
<evidence type="ECO:0000313" key="2">
    <source>
        <dbReference type="EMBL" id="QHL86852.1"/>
    </source>
</evidence>
<keyword evidence="1" id="KW-1133">Transmembrane helix</keyword>
<dbReference type="EMBL" id="CP047897">
    <property type="protein sequence ID" value="QHL86852.1"/>
    <property type="molecule type" value="Genomic_DNA"/>
</dbReference>
<protein>
    <submittedName>
        <fullName evidence="2">Uncharacterized protein</fullName>
    </submittedName>
</protein>
<dbReference type="AlphaFoldDB" id="A0A6P1P145"/>
<keyword evidence="1" id="KW-0812">Transmembrane</keyword>
<evidence type="ECO:0000256" key="1">
    <source>
        <dbReference type="SAM" id="Phobius"/>
    </source>
</evidence>
<evidence type="ECO:0000313" key="3">
    <source>
        <dbReference type="Proteomes" id="UP000464214"/>
    </source>
</evidence>
<proteinExistence type="predicted"/>
<dbReference type="RefSeq" id="WP_160689655.1">
    <property type="nucleotide sequence ID" value="NZ_CP047897.1"/>
</dbReference>
<feature type="transmembrane region" description="Helical" evidence="1">
    <location>
        <begin position="9"/>
        <end position="27"/>
    </location>
</feature>
<organism evidence="2 3">
    <name type="scientific">Nibribacter ruber</name>
    <dbReference type="NCBI Taxonomy" id="2698458"/>
    <lineage>
        <taxon>Bacteria</taxon>
        <taxon>Pseudomonadati</taxon>
        <taxon>Bacteroidota</taxon>
        <taxon>Cytophagia</taxon>
        <taxon>Cytophagales</taxon>
        <taxon>Hymenobacteraceae</taxon>
        <taxon>Nibribacter</taxon>
    </lineage>
</organism>
<name>A0A6P1P145_9BACT</name>
<dbReference type="KEGG" id="nib:GU926_05125"/>
<dbReference type="Proteomes" id="UP000464214">
    <property type="component" value="Chromosome"/>
</dbReference>
<reference evidence="2 3" key="1">
    <citation type="submission" date="2020-01" db="EMBL/GenBank/DDBJ databases">
        <authorList>
            <person name="Kim M."/>
        </authorList>
    </citation>
    <scope>NUCLEOTIDE SEQUENCE [LARGE SCALE GENOMIC DNA]</scope>
    <source>
        <strain evidence="2 3">BT10</strain>
    </source>
</reference>
<keyword evidence="1" id="KW-0472">Membrane</keyword>